<keyword evidence="1 4" id="KW-0328">Glycosyltransferase</keyword>
<evidence type="ECO:0000313" key="4">
    <source>
        <dbReference type="EMBL" id="SLN15338.1"/>
    </source>
</evidence>
<reference evidence="4 5" key="1">
    <citation type="submission" date="2017-03" db="EMBL/GenBank/DDBJ databases">
        <authorList>
            <person name="Afonso C.L."/>
            <person name="Miller P.J."/>
            <person name="Scott M.A."/>
            <person name="Spackman E."/>
            <person name="Goraichik I."/>
            <person name="Dimitrov K.M."/>
            <person name="Suarez D.L."/>
            <person name="Swayne D.E."/>
        </authorList>
    </citation>
    <scope>NUCLEOTIDE SEQUENCE [LARGE SCALE GENOMIC DNA]</scope>
    <source>
        <strain evidence="4 5">CECT 7680</strain>
    </source>
</reference>
<sequence>MSLGPYVRILGRGPGRSRSLTREEARAAFALILSGEAAPEATGALLMLMRFKGETAEEIAGFVDALRATLTDWQGLPVRLDWPTYAAGRSRGLPWFLAAAKLVAQAGVPVLMHGWNSHQNPIASVRNALPGLGIPSVDTPEAAARALETAGIAYVPLESLSADALRILQLRDVLNLRSAVNTTLRVLNPGLAPASVQGVFHPPYRELQQDAGQLLGQQSLSVIKGGGGEFERHPAKAVALYGLRDGAPWEGTAAALTETPTRLADGPEASNPGDLPALWRGQLADPFAEAIITGTAALALHTAGKAATLREADALAAELWATRPIPATT</sequence>
<dbReference type="SUPFAM" id="SSF52418">
    <property type="entry name" value="Nucleoside phosphorylase/phosphoribosyltransferase catalytic domain"/>
    <property type="match status" value="1"/>
</dbReference>
<evidence type="ECO:0000259" key="3">
    <source>
        <dbReference type="Pfam" id="PF02885"/>
    </source>
</evidence>
<dbReference type="EC" id="2.4.2.18" evidence="4"/>
<organism evidence="4 5">
    <name type="scientific">Pseudoruegeria aquimaris</name>
    <dbReference type="NCBI Taxonomy" id="393663"/>
    <lineage>
        <taxon>Bacteria</taxon>
        <taxon>Pseudomonadati</taxon>
        <taxon>Pseudomonadota</taxon>
        <taxon>Alphaproteobacteria</taxon>
        <taxon>Rhodobacterales</taxon>
        <taxon>Roseobacteraceae</taxon>
        <taxon>Pseudoruegeria</taxon>
    </lineage>
</organism>
<accession>A0A1Y5RIA4</accession>
<dbReference type="Gene3D" id="3.40.1030.10">
    <property type="entry name" value="Nucleoside phosphorylase/phosphoribosyltransferase catalytic domain"/>
    <property type="match status" value="1"/>
</dbReference>
<dbReference type="InterPro" id="IPR005940">
    <property type="entry name" value="Anthranilate_Pribosyl_Tfrase"/>
</dbReference>
<keyword evidence="2 4" id="KW-0808">Transferase</keyword>
<dbReference type="InterPro" id="IPR017459">
    <property type="entry name" value="Glycosyl_Trfase_fam3_N_dom"/>
</dbReference>
<keyword evidence="5" id="KW-1185">Reference proteome</keyword>
<dbReference type="PANTHER" id="PTHR43285:SF2">
    <property type="entry name" value="ANTHRANILATE PHOSPHORIBOSYLTRANSFERASE"/>
    <property type="match status" value="1"/>
</dbReference>
<feature type="domain" description="Glycosyl transferase family 3 N-terminal" evidence="3">
    <location>
        <begin position="12"/>
        <end position="68"/>
    </location>
</feature>
<protein>
    <submittedName>
        <fullName evidence="4">Anthranilate phosphoribosyltransferase 2</fullName>
        <ecNumber evidence="4">2.4.2.18</ecNumber>
    </submittedName>
</protein>
<dbReference type="NCBIfam" id="NF006564">
    <property type="entry name" value="PRK09071.1"/>
    <property type="match status" value="1"/>
</dbReference>
<dbReference type="GO" id="GO:0004048">
    <property type="term" value="F:anthranilate phosphoribosyltransferase activity"/>
    <property type="evidence" value="ECO:0007669"/>
    <property type="project" value="UniProtKB-EC"/>
</dbReference>
<dbReference type="GO" id="GO:0000162">
    <property type="term" value="P:L-tryptophan biosynthetic process"/>
    <property type="evidence" value="ECO:0007669"/>
    <property type="project" value="InterPro"/>
</dbReference>
<dbReference type="InterPro" id="IPR036320">
    <property type="entry name" value="Glycosyl_Trfase_fam3_N_dom_sf"/>
</dbReference>
<proteinExistence type="predicted"/>
<dbReference type="InterPro" id="IPR035902">
    <property type="entry name" value="Nuc_phospho_transferase"/>
</dbReference>
<dbReference type="AlphaFoldDB" id="A0A1Y5RIA4"/>
<dbReference type="EMBL" id="FWFQ01000002">
    <property type="protein sequence ID" value="SLN15338.1"/>
    <property type="molecule type" value="Genomic_DNA"/>
</dbReference>
<dbReference type="GO" id="GO:0005829">
    <property type="term" value="C:cytosol"/>
    <property type="evidence" value="ECO:0007669"/>
    <property type="project" value="TreeGrafter"/>
</dbReference>
<dbReference type="RefSeq" id="WP_085866976.1">
    <property type="nucleotide sequence ID" value="NZ_FWFQ01000002.1"/>
</dbReference>
<evidence type="ECO:0000256" key="1">
    <source>
        <dbReference type="ARBA" id="ARBA00022676"/>
    </source>
</evidence>
<dbReference type="OrthoDB" id="8455878at2"/>
<evidence type="ECO:0000256" key="2">
    <source>
        <dbReference type="ARBA" id="ARBA00022679"/>
    </source>
</evidence>
<gene>
    <name evidence="4" type="primary">trpD2</name>
    <name evidence="4" type="ORF">PSA7680_00395</name>
</gene>
<evidence type="ECO:0000313" key="5">
    <source>
        <dbReference type="Proteomes" id="UP000193409"/>
    </source>
</evidence>
<dbReference type="SUPFAM" id="SSF47648">
    <property type="entry name" value="Nucleoside phosphorylase/phosphoribosyltransferase N-terminal domain"/>
    <property type="match status" value="1"/>
</dbReference>
<dbReference type="Proteomes" id="UP000193409">
    <property type="component" value="Unassembled WGS sequence"/>
</dbReference>
<dbReference type="Pfam" id="PF02885">
    <property type="entry name" value="Glycos_trans_3N"/>
    <property type="match status" value="1"/>
</dbReference>
<dbReference type="Gene3D" id="1.20.970.10">
    <property type="entry name" value="Transferase, Pyrimidine Nucleoside Phosphorylase, Chain C"/>
    <property type="match status" value="1"/>
</dbReference>
<name>A0A1Y5RIA4_9RHOB</name>
<dbReference type="PANTHER" id="PTHR43285">
    <property type="entry name" value="ANTHRANILATE PHOSPHORIBOSYLTRANSFERASE"/>
    <property type="match status" value="1"/>
</dbReference>